<dbReference type="InterPro" id="IPR036318">
    <property type="entry name" value="FAD-bd_PCMH-like_sf"/>
</dbReference>
<gene>
    <name evidence="19" type="primary">murB</name>
    <name evidence="21" type="ORF">SAMN02927900_05643</name>
</gene>
<evidence type="ECO:0000256" key="8">
    <source>
        <dbReference type="ARBA" id="ARBA00022618"/>
    </source>
</evidence>
<dbReference type="AlphaFoldDB" id="A0A1G4TWE3"/>
<comment type="function">
    <text evidence="2 19">Cell wall formation.</text>
</comment>
<reference evidence="21 22" key="1">
    <citation type="submission" date="2016-10" db="EMBL/GenBank/DDBJ databases">
        <authorList>
            <person name="de Groot N.N."/>
        </authorList>
    </citation>
    <scope>NUCLEOTIDE SEQUENCE [LARGE SCALE GENOMIC DNA]</scope>
    <source>
        <strain evidence="21 22">CGMCC 1.3401</strain>
    </source>
</reference>
<dbReference type="GO" id="GO:0071949">
    <property type="term" value="F:FAD binding"/>
    <property type="evidence" value="ECO:0007669"/>
    <property type="project" value="InterPro"/>
</dbReference>
<keyword evidence="11 19" id="KW-0521">NADP</keyword>
<dbReference type="EC" id="1.3.1.98" evidence="5 19"/>
<feature type="active site" description="Proton donor" evidence="19">
    <location>
        <position position="246"/>
    </location>
</feature>
<evidence type="ECO:0000256" key="9">
    <source>
        <dbReference type="ARBA" id="ARBA00022630"/>
    </source>
</evidence>
<organism evidence="21 22">
    <name type="scientific">Rhizobium mongolense subsp. loessense</name>
    <dbReference type="NCBI Taxonomy" id="158890"/>
    <lineage>
        <taxon>Bacteria</taxon>
        <taxon>Pseudomonadati</taxon>
        <taxon>Pseudomonadota</taxon>
        <taxon>Alphaproteobacteria</taxon>
        <taxon>Hyphomicrobiales</taxon>
        <taxon>Rhizobiaceae</taxon>
        <taxon>Rhizobium/Agrobacterium group</taxon>
        <taxon>Rhizobium</taxon>
    </lineage>
</organism>
<evidence type="ECO:0000256" key="6">
    <source>
        <dbReference type="ARBA" id="ARBA00015188"/>
    </source>
</evidence>
<comment type="similarity">
    <text evidence="19">Belongs to the MurB family.</text>
</comment>
<dbReference type="RefSeq" id="WP_092588061.1">
    <property type="nucleotide sequence ID" value="NZ_FMTM01000013.1"/>
</dbReference>
<keyword evidence="15 19" id="KW-0131">Cell cycle</keyword>
<dbReference type="PROSITE" id="PS51387">
    <property type="entry name" value="FAD_PCMH"/>
    <property type="match status" value="1"/>
</dbReference>
<evidence type="ECO:0000256" key="11">
    <source>
        <dbReference type="ARBA" id="ARBA00022857"/>
    </source>
</evidence>
<dbReference type="PANTHER" id="PTHR21071">
    <property type="entry name" value="UDP-N-ACETYLENOLPYRUVOYLGLUCOSAMINE REDUCTASE"/>
    <property type="match status" value="1"/>
</dbReference>
<dbReference type="InterPro" id="IPR036635">
    <property type="entry name" value="MurB_C_sf"/>
</dbReference>
<dbReference type="InterPro" id="IPR011601">
    <property type="entry name" value="MurB_C"/>
</dbReference>
<dbReference type="EMBL" id="FMTM01000013">
    <property type="protein sequence ID" value="SCW85025.1"/>
    <property type="molecule type" value="Genomic_DNA"/>
</dbReference>
<protein>
    <recommendedName>
        <fullName evidence="6 19">UDP-N-acetylenolpyruvoylglucosamine reductase</fullName>
        <ecNumber evidence="5 19">1.3.1.98</ecNumber>
    </recommendedName>
    <alternativeName>
        <fullName evidence="17 19">UDP-N-acetylmuramate dehydrogenase</fullName>
    </alternativeName>
</protein>
<feature type="active site" evidence="19">
    <location>
        <position position="321"/>
    </location>
</feature>
<dbReference type="Pfam" id="PF02873">
    <property type="entry name" value="MurB_C"/>
    <property type="match status" value="1"/>
</dbReference>
<dbReference type="GO" id="GO:0009252">
    <property type="term" value="P:peptidoglycan biosynthetic process"/>
    <property type="evidence" value="ECO:0007669"/>
    <property type="project" value="UniProtKB-UniRule"/>
</dbReference>
<name>A0A1G4TWE3_9HYPH</name>
<keyword evidence="9 19" id="KW-0285">Flavoprotein</keyword>
<dbReference type="InterPro" id="IPR016166">
    <property type="entry name" value="FAD-bd_PCMH"/>
</dbReference>
<feature type="domain" description="FAD-binding PCMH-type" evidence="20">
    <location>
        <begin position="51"/>
        <end position="225"/>
    </location>
</feature>
<keyword evidence="7 19" id="KW-0963">Cytoplasm</keyword>
<dbReference type="UniPathway" id="UPA00219"/>
<evidence type="ECO:0000256" key="4">
    <source>
        <dbReference type="ARBA" id="ARBA00004752"/>
    </source>
</evidence>
<keyword evidence="16 19" id="KW-0961">Cell wall biogenesis/degradation</keyword>
<dbReference type="InterPro" id="IPR003170">
    <property type="entry name" value="MurB"/>
</dbReference>
<evidence type="ECO:0000256" key="1">
    <source>
        <dbReference type="ARBA" id="ARBA00001974"/>
    </source>
</evidence>
<evidence type="ECO:0000256" key="10">
    <source>
        <dbReference type="ARBA" id="ARBA00022827"/>
    </source>
</evidence>
<dbReference type="GO" id="GO:0051301">
    <property type="term" value="P:cell division"/>
    <property type="evidence" value="ECO:0007669"/>
    <property type="project" value="UniProtKB-KW"/>
</dbReference>
<feature type="active site" evidence="19">
    <location>
        <position position="196"/>
    </location>
</feature>
<dbReference type="Proteomes" id="UP000199542">
    <property type="component" value="Unassembled WGS sequence"/>
</dbReference>
<evidence type="ECO:0000313" key="21">
    <source>
        <dbReference type="EMBL" id="SCW85025.1"/>
    </source>
</evidence>
<keyword evidence="12 19" id="KW-0133">Cell shape</keyword>
<comment type="pathway">
    <text evidence="4 19">Cell wall biogenesis; peptidoglycan biosynthesis.</text>
</comment>
<evidence type="ECO:0000256" key="3">
    <source>
        <dbReference type="ARBA" id="ARBA00004496"/>
    </source>
</evidence>
<accession>A0A1G4TWE3</accession>
<keyword evidence="14 19" id="KW-0560">Oxidoreductase</keyword>
<dbReference type="GO" id="GO:0005829">
    <property type="term" value="C:cytosol"/>
    <property type="evidence" value="ECO:0007669"/>
    <property type="project" value="TreeGrafter"/>
</dbReference>
<dbReference type="Pfam" id="PF01565">
    <property type="entry name" value="FAD_binding_4"/>
    <property type="match status" value="1"/>
</dbReference>
<evidence type="ECO:0000256" key="16">
    <source>
        <dbReference type="ARBA" id="ARBA00023316"/>
    </source>
</evidence>
<comment type="catalytic activity">
    <reaction evidence="18 19">
        <text>UDP-N-acetyl-alpha-D-muramate + NADP(+) = UDP-N-acetyl-3-O-(1-carboxyvinyl)-alpha-D-glucosamine + NADPH + H(+)</text>
        <dbReference type="Rhea" id="RHEA:12248"/>
        <dbReference type="ChEBI" id="CHEBI:15378"/>
        <dbReference type="ChEBI" id="CHEBI:57783"/>
        <dbReference type="ChEBI" id="CHEBI:58349"/>
        <dbReference type="ChEBI" id="CHEBI:68483"/>
        <dbReference type="ChEBI" id="CHEBI:70757"/>
        <dbReference type="EC" id="1.3.1.98"/>
    </reaction>
</comment>
<proteinExistence type="inferred from homology"/>
<evidence type="ECO:0000256" key="5">
    <source>
        <dbReference type="ARBA" id="ARBA00012518"/>
    </source>
</evidence>
<dbReference type="Gene3D" id="3.90.78.10">
    <property type="entry name" value="UDP-N-acetylenolpyruvoylglucosamine reductase, C-terminal domain"/>
    <property type="match status" value="1"/>
</dbReference>
<dbReference type="HAMAP" id="MF_00037">
    <property type="entry name" value="MurB"/>
    <property type="match status" value="1"/>
</dbReference>
<dbReference type="InterPro" id="IPR016167">
    <property type="entry name" value="FAD-bd_PCMH_sub1"/>
</dbReference>
<evidence type="ECO:0000259" key="20">
    <source>
        <dbReference type="PROSITE" id="PS51387"/>
    </source>
</evidence>
<evidence type="ECO:0000256" key="17">
    <source>
        <dbReference type="ARBA" id="ARBA00031026"/>
    </source>
</evidence>
<dbReference type="NCBIfam" id="NF010480">
    <property type="entry name" value="PRK13905.1"/>
    <property type="match status" value="1"/>
</dbReference>
<comment type="subcellular location">
    <subcellularLocation>
        <location evidence="3 19">Cytoplasm</location>
    </subcellularLocation>
</comment>
<evidence type="ECO:0000256" key="14">
    <source>
        <dbReference type="ARBA" id="ARBA00023002"/>
    </source>
</evidence>
<dbReference type="SUPFAM" id="SSF56194">
    <property type="entry name" value="Uridine diphospho-N-Acetylenolpyruvylglucosamine reductase, MurB, C-terminal domain"/>
    <property type="match status" value="1"/>
</dbReference>
<evidence type="ECO:0000256" key="18">
    <source>
        <dbReference type="ARBA" id="ARBA00048914"/>
    </source>
</evidence>
<evidence type="ECO:0000256" key="12">
    <source>
        <dbReference type="ARBA" id="ARBA00022960"/>
    </source>
</evidence>
<dbReference type="GO" id="GO:0008360">
    <property type="term" value="P:regulation of cell shape"/>
    <property type="evidence" value="ECO:0007669"/>
    <property type="project" value="UniProtKB-KW"/>
</dbReference>
<dbReference type="Gene3D" id="3.30.43.10">
    <property type="entry name" value="Uridine Diphospho-n-acetylenolpyruvylglucosamine Reductase, domain 2"/>
    <property type="match status" value="1"/>
</dbReference>
<dbReference type="InterPro" id="IPR016169">
    <property type="entry name" value="FAD-bd_PCMH_sub2"/>
</dbReference>
<keyword evidence="8 19" id="KW-0132">Cell division</keyword>
<sequence length="344" mass="36815">MKTGGNGALVTVELTVDTPKISTRDISSLLGKIRNVEISSHVPLKDVGRWQIGGPADVVVEPLDARAVSEVLQCLGAERVPFLVIGDGTNLLFDDAGFRGVVLRIGRRMSQIEINGTHVVAQAGIWTPVFARKVGCAGLTGAEHTVGIPGTLGGLVVMNGGSQRKGIGSNLVSATVVDIDGKLNILDRNACGFSYRKSNLQRPELVLLEAVFEFATASKADVRRRMIEIMVSRRKKFPLRLPNCGSVFLSDPKMYDVVGPPGKAIEDAGLRGRRIGGAQIAPGHGNFIVNLGGASSSDVLGLIDLIRRTIFERSGFLMDCEVRHVRPDGLLQPAHLSVQSGKWI</sequence>
<evidence type="ECO:0000313" key="22">
    <source>
        <dbReference type="Proteomes" id="UP000199542"/>
    </source>
</evidence>
<keyword evidence="13 19" id="KW-0573">Peptidoglycan synthesis</keyword>
<evidence type="ECO:0000256" key="2">
    <source>
        <dbReference type="ARBA" id="ARBA00003921"/>
    </source>
</evidence>
<dbReference type="SUPFAM" id="SSF56176">
    <property type="entry name" value="FAD-binding/transporter-associated domain-like"/>
    <property type="match status" value="1"/>
</dbReference>
<evidence type="ECO:0000256" key="7">
    <source>
        <dbReference type="ARBA" id="ARBA00022490"/>
    </source>
</evidence>
<keyword evidence="10 19" id="KW-0274">FAD</keyword>
<comment type="cofactor">
    <cofactor evidence="1 19">
        <name>FAD</name>
        <dbReference type="ChEBI" id="CHEBI:57692"/>
    </cofactor>
</comment>
<evidence type="ECO:0000256" key="19">
    <source>
        <dbReference type="HAMAP-Rule" id="MF_00037"/>
    </source>
</evidence>
<evidence type="ECO:0000256" key="13">
    <source>
        <dbReference type="ARBA" id="ARBA00022984"/>
    </source>
</evidence>
<dbReference type="InterPro" id="IPR006094">
    <property type="entry name" value="Oxid_FAD_bind_N"/>
</dbReference>
<dbReference type="GO" id="GO:0008762">
    <property type="term" value="F:UDP-N-acetylmuramate dehydrogenase activity"/>
    <property type="evidence" value="ECO:0007669"/>
    <property type="project" value="UniProtKB-UniRule"/>
</dbReference>
<dbReference type="Gene3D" id="3.30.465.10">
    <property type="match status" value="1"/>
</dbReference>
<dbReference type="GO" id="GO:0071555">
    <property type="term" value="P:cell wall organization"/>
    <property type="evidence" value="ECO:0007669"/>
    <property type="project" value="UniProtKB-KW"/>
</dbReference>
<dbReference type="NCBIfam" id="TIGR00179">
    <property type="entry name" value="murB"/>
    <property type="match status" value="1"/>
</dbReference>
<evidence type="ECO:0000256" key="15">
    <source>
        <dbReference type="ARBA" id="ARBA00023306"/>
    </source>
</evidence>
<dbReference type="PANTHER" id="PTHR21071:SF4">
    <property type="entry name" value="UDP-N-ACETYLENOLPYRUVOYLGLUCOSAMINE REDUCTASE"/>
    <property type="match status" value="1"/>
</dbReference>